<dbReference type="EMBL" id="WNYA01085484">
    <property type="protein sequence ID" value="KAG8534922.1"/>
    <property type="molecule type" value="Genomic_DNA"/>
</dbReference>
<evidence type="ECO:0000256" key="1">
    <source>
        <dbReference type="ARBA" id="ARBA00010040"/>
    </source>
</evidence>
<dbReference type="PANTHER" id="PTHR42776">
    <property type="entry name" value="SERINE PEPTIDASE S9 FAMILY MEMBER"/>
    <property type="match status" value="1"/>
</dbReference>
<keyword evidence="5" id="KW-1185">Reference proteome</keyword>
<proteinExistence type="inferred from homology"/>
<feature type="domain" description="Acylamino-acid-releasing enzyme N-terminal" evidence="3">
    <location>
        <begin position="36"/>
        <end position="234"/>
    </location>
</feature>
<comment type="similarity">
    <text evidence="1">Belongs to the peptidase S9C family.</text>
</comment>
<evidence type="ECO:0000313" key="5">
    <source>
        <dbReference type="Proteomes" id="UP000824782"/>
    </source>
</evidence>
<reference evidence="4" key="1">
    <citation type="thesis" date="2020" institute="ProQuest LLC" country="789 East Eisenhower Parkway, Ann Arbor, MI, USA">
        <title>Comparative Genomics and Chromosome Evolution.</title>
        <authorList>
            <person name="Mudd A.B."/>
        </authorList>
    </citation>
    <scope>NUCLEOTIDE SEQUENCE</scope>
    <source>
        <strain evidence="4">237g6f4</strain>
        <tissue evidence="4">Blood</tissue>
    </source>
</reference>
<comment type="caution">
    <text evidence="4">The sequence shown here is derived from an EMBL/GenBank/DDBJ whole genome shotgun (WGS) entry which is preliminary data.</text>
</comment>
<dbReference type="PANTHER" id="PTHR42776:SF4">
    <property type="entry name" value="ACYLAMINO-ACID-RELEASING ENZYME"/>
    <property type="match status" value="1"/>
</dbReference>
<organism evidence="4 5">
    <name type="scientific">Engystomops pustulosus</name>
    <name type="common">Tungara frog</name>
    <name type="synonym">Physalaemus pustulosus</name>
    <dbReference type="NCBI Taxonomy" id="76066"/>
    <lineage>
        <taxon>Eukaryota</taxon>
        <taxon>Metazoa</taxon>
        <taxon>Chordata</taxon>
        <taxon>Craniata</taxon>
        <taxon>Vertebrata</taxon>
        <taxon>Euteleostomi</taxon>
        <taxon>Amphibia</taxon>
        <taxon>Batrachia</taxon>
        <taxon>Anura</taxon>
        <taxon>Neobatrachia</taxon>
        <taxon>Hyloidea</taxon>
        <taxon>Leptodactylidae</taxon>
        <taxon>Leiuperinae</taxon>
        <taxon>Engystomops</taxon>
    </lineage>
</organism>
<evidence type="ECO:0000256" key="2">
    <source>
        <dbReference type="ARBA" id="ARBA00022801"/>
    </source>
</evidence>
<dbReference type="AlphaFoldDB" id="A0AAV6YC45"/>
<dbReference type="Proteomes" id="UP000824782">
    <property type="component" value="Unassembled WGS sequence"/>
</dbReference>
<evidence type="ECO:0000313" key="4">
    <source>
        <dbReference type="EMBL" id="KAG8534922.1"/>
    </source>
</evidence>
<dbReference type="Pfam" id="PF19283">
    <property type="entry name" value="APEH_N"/>
    <property type="match status" value="1"/>
</dbReference>
<keyword evidence="2" id="KW-0378">Hydrolase</keyword>
<evidence type="ECO:0000259" key="3">
    <source>
        <dbReference type="Pfam" id="PF19283"/>
    </source>
</evidence>
<protein>
    <recommendedName>
        <fullName evidence="3">Acylamino-acid-releasing enzyme N-terminal domain-containing protein</fullName>
    </recommendedName>
</protein>
<name>A0AAV6YC45_ENGPU</name>
<dbReference type="GO" id="GO:0004252">
    <property type="term" value="F:serine-type endopeptidase activity"/>
    <property type="evidence" value="ECO:0007669"/>
    <property type="project" value="TreeGrafter"/>
</dbReference>
<sequence>PFPTLSRCPSHSKAMLVDARGRVYPLADPAPLSPEWSQRDLDRDEQVKFCRQYIVFHDNNAVVYAGACGNGSEIKGELLSRESPSGALKAVLRETKNKSGAEVQFLEVWDRNRKVKSISLTALDKHGKVYEDEQFGCLSWSHSETHLLYIAEHKRPKSKSFFDAADPITEEEEGGATKTSKGEQFVLHEDWGEGLVDRSLPVLCVLDIESGNISVLEGIPNHVSPGQVSMWPPPDNLPPRVTQHLPLSRPSGPRGTRAWCLWAGGTSPTGSA</sequence>
<gene>
    <name evidence="4" type="ORF">GDO81_029920</name>
</gene>
<feature type="non-terminal residue" evidence="4">
    <location>
        <position position="1"/>
    </location>
</feature>
<dbReference type="InterPro" id="IPR045550">
    <property type="entry name" value="AARE_N"/>
</dbReference>
<accession>A0AAV6YC45</accession>